<keyword evidence="2" id="KW-0378">Hydrolase</keyword>
<dbReference type="GO" id="GO:0016787">
    <property type="term" value="F:hydrolase activity"/>
    <property type="evidence" value="ECO:0007669"/>
    <property type="project" value="UniProtKB-KW"/>
</dbReference>
<dbReference type="EMBL" id="BAABGT010000014">
    <property type="protein sequence ID" value="GAA4538815.1"/>
    <property type="molecule type" value="Genomic_DNA"/>
</dbReference>
<organism evidence="2 3">
    <name type="scientific">Pseudonocardia xishanensis</name>
    <dbReference type="NCBI Taxonomy" id="630995"/>
    <lineage>
        <taxon>Bacteria</taxon>
        <taxon>Bacillati</taxon>
        <taxon>Actinomycetota</taxon>
        <taxon>Actinomycetes</taxon>
        <taxon>Pseudonocardiales</taxon>
        <taxon>Pseudonocardiaceae</taxon>
        <taxon>Pseudonocardia</taxon>
    </lineage>
</organism>
<sequence>MSPPGFGAPLPAGFGATMPEYRAWLVDELTAIGEPVDLVGYDWGGLHVLGVAITRPDLIRSWVSDAVGALHPDHVWHELARVWQAPGAGERAVADFFGSTERETEALVRRGFPRPVAERVAAAHDESTGRAVLALYRSAAQPALAELGRDLGAAARRPGLAVVAGEDVVVGSEEQRLAAAATAGARVARLDGLGHWWMLEDPRRGAEMLADFW</sequence>
<reference evidence="3" key="1">
    <citation type="journal article" date="2019" name="Int. J. Syst. Evol. Microbiol.">
        <title>The Global Catalogue of Microorganisms (GCM) 10K type strain sequencing project: providing services to taxonomists for standard genome sequencing and annotation.</title>
        <authorList>
            <consortium name="The Broad Institute Genomics Platform"/>
            <consortium name="The Broad Institute Genome Sequencing Center for Infectious Disease"/>
            <person name="Wu L."/>
            <person name="Ma J."/>
        </authorList>
    </citation>
    <scope>NUCLEOTIDE SEQUENCE [LARGE SCALE GENOMIC DNA]</scope>
    <source>
        <strain evidence="3">JCM 17906</strain>
    </source>
</reference>
<dbReference type="InterPro" id="IPR029058">
    <property type="entry name" value="AB_hydrolase_fold"/>
</dbReference>
<comment type="caution">
    <text evidence="2">The sequence shown here is derived from an EMBL/GenBank/DDBJ whole genome shotgun (WGS) entry which is preliminary data.</text>
</comment>
<feature type="domain" description="AB hydrolase-1" evidence="1">
    <location>
        <begin position="4"/>
        <end position="204"/>
    </location>
</feature>
<dbReference type="RefSeq" id="WP_345413037.1">
    <property type="nucleotide sequence ID" value="NZ_BAABGT010000014.1"/>
</dbReference>
<name>A0ABP8RHX2_9PSEU</name>
<dbReference type="SUPFAM" id="SSF53474">
    <property type="entry name" value="alpha/beta-Hydrolases"/>
    <property type="match status" value="1"/>
</dbReference>
<gene>
    <name evidence="2" type="ORF">GCM10023175_09300</name>
</gene>
<dbReference type="InterPro" id="IPR000073">
    <property type="entry name" value="AB_hydrolase_1"/>
</dbReference>
<dbReference type="Proteomes" id="UP001501598">
    <property type="component" value="Unassembled WGS sequence"/>
</dbReference>
<evidence type="ECO:0000259" key="1">
    <source>
        <dbReference type="Pfam" id="PF12697"/>
    </source>
</evidence>
<evidence type="ECO:0000313" key="3">
    <source>
        <dbReference type="Proteomes" id="UP001501598"/>
    </source>
</evidence>
<evidence type="ECO:0000313" key="2">
    <source>
        <dbReference type="EMBL" id="GAA4538815.1"/>
    </source>
</evidence>
<dbReference type="Pfam" id="PF12697">
    <property type="entry name" value="Abhydrolase_6"/>
    <property type="match status" value="1"/>
</dbReference>
<dbReference type="Gene3D" id="3.40.50.1820">
    <property type="entry name" value="alpha/beta hydrolase"/>
    <property type="match status" value="1"/>
</dbReference>
<protein>
    <submittedName>
        <fullName evidence="2">Alpha/beta fold hydrolase</fullName>
    </submittedName>
</protein>
<accession>A0ABP8RHX2</accession>
<keyword evidence="3" id="KW-1185">Reference proteome</keyword>
<proteinExistence type="predicted"/>